<dbReference type="AlphaFoldDB" id="A0AAD7EN05"/>
<evidence type="ECO:0000313" key="2">
    <source>
        <dbReference type="EMBL" id="KAJ7342454.1"/>
    </source>
</evidence>
<accession>A0AAD7EN05</accession>
<evidence type="ECO:0000313" key="3">
    <source>
        <dbReference type="Proteomes" id="UP001218218"/>
    </source>
</evidence>
<dbReference type="EMBL" id="JARIHO010000025">
    <property type="protein sequence ID" value="KAJ7342454.1"/>
    <property type="molecule type" value="Genomic_DNA"/>
</dbReference>
<keyword evidence="3" id="KW-1185">Reference proteome</keyword>
<feature type="region of interest" description="Disordered" evidence="1">
    <location>
        <begin position="191"/>
        <end position="216"/>
    </location>
</feature>
<evidence type="ECO:0000256" key="1">
    <source>
        <dbReference type="SAM" id="MobiDB-lite"/>
    </source>
</evidence>
<organism evidence="2 3">
    <name type="scientific">Mycena albidolilacea</name>
    <dbReference type="NCBI Taxonomy" id="1033008"/>
    <lineage>
        <taxon>Eukaryota</taxon>
        <taxon>Fungi</taxon>
        <taxon>Dikarya</taxon>
        <taxon>Basidiomycota</taxon>
        <taxon>Agaricomycotina</taxon>
        <taxon>Agaricomycetes</taxon>
        <taxon>Agaricomycetidae</taxon>
        <taxon>Agaricales</taxon>
        <taxon>Marasmiineae</taxon>
        <taxon>Mycenaceae</taxon>
        <taxon>Mycena</taxon>
    </lineage>
</organism>
<dbReference type="Proteomes" id="UP001218218">
    <property type="component" value="Unassembled WGS sequence"/>
</dbReference>
<gene>
    <name evidence="2" type="ORF">DFH08DRAFT_938365</name>
</gene>
<name>A0AAD7EN05_9AGAR</name>
<comment type="caution">
    <text evidence="2">The sequence shown here is derived from an EMBL/GenBank/DDBJ whole genome shotgun (WGS) entry which is preliminary data.</text>
</comment>
<protein>
    <submittedName>
        <fullName evidence="2">Uncharacterized protein</fullName>
    </submittedName>
</protein>
<reference evidence="2" key="1">
    <citation type="submission" date="2023-03" db="EMBL/GenBank/DDBJ databases">
        <title>Massive genome expansion in bonnet fungi (Mycena s.s.) driven by repeated elements and novel gene families across ecological guilds.</title>
        <authorList>
            <consortium name="Lawrence Berkeley National Laboratory"/>
            <person name="Harder C.B."/>
            <person name="Miyauchi S."/>
            <person name="Viragh M."/>
            <person name="Kuo A."/>
            <person name="Thoen E."/>
            <person name="Andreopoulos B."/>
            <person name="Lu D."/>
            <person name="Skrede I."/>
            <person name="Drula E."/>
            <person name="Henrissat B."/>
            <person name="Morin E."/>
            <person name="Kohler A."/>
            <person name="Barry K."/>
            <person name="LaButti K."/>
            <person name="Morin E."/>
            <person name="Salamov A."/>
            <person name="Lipzen A."/>
            <person name="Mereny Z."/>
            <person name="Hegedus B."/>
            <person name="Baldrian P."/>
            <person name="Stursova M."/>
            <person name="Weitz H."/>
            <person name="Taylor A."/>
            <person name="Grigoriev I.V."/>
            <person name="Nagy L.G."/>
            <person name="Martin F."/>
            <person name="Kauserud H."/>
        </authorList>
    </citation>
    <scope>NUCLEOTIDE SEQUENCE</scope>
    <source>
        <strain evidence="2">CBHHK002</strain>
    </source>
</reference>
<proteinExistence type="predicted"/>
<sequence>MISSTAHSDNRLGQRRAFALHRSCERDGWKWWSSRRYKFRRPSTVGPTESLADKGNRRTVPSSAISPALRVSRCTTLASYQPKESDPDEEKKMGYVPMWLDDADALGIMRGIVRLDVASSATDIFQDTHYKSYAPANNVFAQAIAEGDGDGDEGEGDGDEHEHKLESCACARSPPAIRAQMTMIELRVEHGQRTHGGGDGGDEGDRDGDGLEAGVRSTPSCVEARNATHAINRETRPRLASSPHARDPTAPATLRWIVEILKLSQYSSCHTANQCKFFRWFVNRSKLLALGLTADGLYEMGLAQLSPRQEKVLADAACIWLGGWGAGLGAHLPDVDMDEQMGVMAMDGL</sequence>